<proteinExistence type="predicted"/>
<reference evidence="1" key="1">
    <citation type="submission" date="2018-02" db="EMBL/GenBank/DDBJ databases">
        <title>Rhizophora mucronata_Transcriptome.</title>
        <authorList>
            <person name="Meera S.P."/>
            <person name="Sreeshan A."/>
            <person name="Augustine A."/>
        </authorList>
    </citation>
    <scope>NUCLEOTIDE SEQUENCE</scope>
    <source>
        <tissue evidence="1">Leaf</tissue>
    </source>
</reference>
<accession>A0A2P2J3K0</accession>
<evidence type="ECO:0000313" key="1">
    <source>
        <dbReference type="EMBL" id="MBW88081.1"/>
    </source>
</evidence>
<dbReference type="AlphaFoldDB" id="A0A2P2J3K0"/>
<sequence>MPFFCCILSKQEEDSVPQIQAKWTN</sequence>
<protein>
    <submittedName>
        <fullName evidence="1">Uncharacterized protein</fullName>
    </submittedName>
</protein>
<organism evidence="1">
    <name type="scientific">Rhizophora mucronata</name>
    <name type="common">Asiatic mangrove</name>
    <dbReference type="NCBI Taxonomy" id="61149"/>
    <lineage>
        <taxon>Eukaryota</taxon>
        <taxon>Viridiplantae</taxon>
        <taxon>Streptophyta</taxon>
        <taxon>Embryophyta</taxon>
        <taxon>Tracheophyta</taxon>
        <taxon>Spermatophyta</taxon>
        <taxon>Magnoliopsida</taxon>
        <taxon>eudicotyledons</taxon>
        <taxon>Gunneridae</taxon>
        <taxon>Pentapetalae</taxon>
        <taxon>rosids</taxon>
        <taxon>fabids</taxon>
        <taxon>Malpighiales</taxon>
        <taxon>Rhizophoraceae</taxon>
        <taxon>Rhizophora</taxon>
    </lineage>
</organism>
<dbReference type="EMBL" id="GGEC01007598">
    <property type="protein sequence ID" value="MBW88081.1"/>
    <property type="molecule type" value="Transcribed_RNA"/>
</dbReference>
<name>A0A2P2J3K0_RHIMU</name>